<dbReference type="EMBL" id="LTBC01000020">
    <property type="protein sequence ID" value="KYH30796.1"/>
    <property type="molecule type" value="Genomic_DNA"/>
</dbReference>
<evidence type="ECO:0000256" key="7">
    <source>
        <dbReference type="ARBA" id="ARBA00022967"/>
    </source>
</evidence>
<proteinExistence type="inferred from homology"/>
<evidence type="ECO:0000256" key="5">
    <source>
        <dbReference type="ARBA" id="ARBA00022741"/>
    </source>
</evidence>
<dbReference type="SUPFAM" id="SSF52540">
    <property type="entry name" value="P-loop containing nucleoside triphosphate hydrolases"/>
    <property type="match status" value="1"/>
</dbReference>
<comment type="subcellular location">
    <subcellularLocation>
        <location evidence="1">Cell membrane</location>
        <topology evidence="1">Peripheral membrane protein</topology>
    </subcellularLocation>
</comment>
<dbReference type="InterPro" id="IPR027417">
    <property type="entry name" value="P-loop_NTPase"/>
</dbReference>
<gene>
    <name evidence="10" type="primary">ecfA2_4</name>
    <name evidence="10" type="ORF">MOMUL_28590</name>
</gene>
<sequence>MAKVAEVVNLRYVYPGGVEALKSINLVLEKGTKVAIIGQNGSGKTTLAKHFNGLLKPTSGKVFVNGIDTATKSTGELARYVGYVFQNPNHQLFSKTVKEEIEFGLKNIGLKGEALRERLIETLDFFGLRPLAFKQPLSFSSGVRKLVALASVYAMRPPILFLDEPTTGQDHPGKVKIGQMIEKMAHEGHTIVVITHDMNFVSRFTERVVVMAQGEIIRDGTPAEIFADRETMEKAHIEPPQIFALARKLAEDGIEINALSPREMAAAFVSRGLTG</sequence>
<dbReference type="CDD" id="cd03225">
    <property type="entry name" value="ABC_cobalt_CbiO_domain1"/>
    <property type="match status" value="1"/>
</dbReference>
<keyword evidence="11" id="KW-1185">Reference proteome</keyword>
<dbReference type="OrthoDB" id="9814634at2"/>
<keyword evidence="8" id="KW-0472">Membrane</keyword>
<dbReference type="PATRIC" id="fig|1122241.3.peg.3047"/>
<evidence type="ECO:0000259" key="9">
    <source>
        <dbReference type="PROSITE" id="PS50893"/>
    </source>
</evidence>
<protein>
    <submittedName>
        <fullName evidence="10">Energy-coupling factor transporter ATP-binding protein EcfA2</fullName>
        <ecNumber evidence="10">3.6.3.-</ecNumber>
    </submittedName>
</protein>
<name>A0A151AT47_9FIRM</name>
<evidence type="ECO:0000256" key="3">
    <source>
        <dbReference type="ARBA" id="ARBA00022448"/>
    </source>
</evidence>
<keyword evidence="3" id="KW-0813">Transport</keyword>
<dbReference type="FunFam" id="3.40.50.300:FF:000224">
    <property type="entry name" value="Energy-coupling factor transporter ATP-binding protein EcfA"/>
    <property type="match status" value="1"/>
</dbReference>
<evidence type="ECO:0000313" key="10">
    <source>
        <dbReference type="EMBL" id="KYH30796.1"/>
    </source>
</evidence>
<dbReference type="EC" id="3.6.3.-" evidence="10"/>
<dbReference type="InterPro" id="IPR003439">
    <property type="entry name" value="ABC_transporter-like_ATP-bd"/>
</dbReference>
<keyword evidence="4" id="KW-1003">Cell membrane</keyword>
<dbReference type="Proteomes" id="UP000075670">
    <property type="component" value="Unassembled WGS sequence"/>
</dbReference>
<dbReference type="InterPro" id="IPR050095">
    <property type="entry name" value="ECF_ABC_transporter_ATP-bd"/>
</dbReference>
<accession>A0A151AT47</accession>
<reference evidence="10 11" key="1">
    <citation type="submission" date="2016-02" db="EMBL/GenBank/DDBJ databases">
        <title>Genome sequence of Moorella mulderi DSM 14980.</title>
        <authorList>
            <person name="Poehlein A."/>
            <person name="Daniel R."/>
        </authorList>
    </citation>
    <scope>NUCLEOTIDE SEQUENCE [LARGE SCALE GENOMIC DNA]</scope>
    <source>
        <strain evidence="10 11">DSM 14980</strain>
    </source>
</reference>
<keyword evidence="7" id="KW-1278">Translocase</keyword>
<dbReference type="GO" id="GO:0005524">
    <property type="term" value="F:ATP binding"/>
    <property type="evidence" value="ECO:0007669"/>
    <property type="project" value="UniProtKB-KW"/>
</dbReference>
<keyword evidence="10" id="KW-0378">Hydrolase</keyword>
<dbReference type="Pfam" id="PF00005">
    <property type="entry name" value="ABC_tran"/>
    <property type="match status" value="1"/>
</dbReference>
<dbReference type="Gene3D" id="3.40.50.300">
    <property type="entry name" value="P-loop containing nucleotide triphosphate hydrolases"/>
    <property type="match status" value="1"/>
</dbReference>
<dbReference type="PROSITE" id="PS50893">
    <property type="entry name" value="ABC_TRANSPORTER_2"/>
    <property type="match status" value="1"/>
</dbReference>
<dbReference type="GO" id="GO:0043190">
    <property type="term" value="C:ATP-binding cassette (ABC) transporter complex"/>
    <property type="evidence" value="ECO:0007669"/>
    <property type="project" value="TreeGrafter"/>
</dbReference>
<comment type="similarity">
    <text evidence="2">Belongs to the ABC transporter superfamily.</text>
</comment>
<feature type="domain" description="ABC transporter" evidence="9">
    <location>
        <begin position="5"/>
        <end position="238"/>
    </location>
</feature>
<dbReference type="SMART" id="SM00382">
    <property type="entry name" value="AAA"/>
    <property type="match status" value="1"/>
</dbReference>
<dbReference type="PANTHER" id="PTHR43553">
    <property type="entry name" value="HEAVY METAL TRANSPORTER"/>
    <property type="match status" value="1"/>
</dbReference>
<evidence type="ECO:0000313" key="11">
    <source>
        <dbReference type="Proteomes" id="UP000075670"/>
    </source>
</evidence>
<keyword evidence="6 10" id="KW-0067">ATP-binding</keyword>
<comment type="caution">
    <text evidence="10">The sequence shown here is derived from an EMBL/GenBank/DDBJ whole genome shotgun (WGS) entry which is preliminary data.</text>
</comment>
<dbReference type="InterPro" id="IPR003593">
    <property type="entry name" value="AAA+_ATPase"/>
</dbReference>
<dbReference type="PANTHER" id="PTHR43553:SF24">
    <property type="entry name" value="ENERGY-COUPLING FACTOR TRANSPORTER ATP-BINDING PROTEIN ECFA1"/>
    <property type="match status" value="1"/>
</dbReference>
<dbReference type="GO" id="GO:0042626">
    <property type="term" value="F:ATPase-coupled transmembrane transporter activity"/>
    <property type="evidence" value="ECO:0007669"/>
    <property type="project" value="TreeGrafter"/>
</dbReference>
<organism evidence="10 11">
    <name type="scientific">Moorella mulderi DSM 14980</name>
    <dbReference type="NCBI Taxonomy" id="1122241"/>
    <lineage>
        <taxon>Bacteria</taxon>
        <taxon>Bacillati</taxon>
        <taxon>Bacillota</taxon>
        <taxon>Clostridia</taxon>
        <taxon>Neomoorellales</taxon>
        <taxon>Neomoorellaceae</taxon>
        <taxon>Neomoorella</taxon>
    </lineage>
</organism>
<dbReference type="RefSeq" id="WP_062285857.1">
    <property type="nucleotide sequence ID" value="NZ_LTBC01000020.1"/>
</dbReference>
<evidence type="ECO:0000256" key="2">
    <source>
        <dbReference type="ARBA" id="ARBA00005417"/>
    </source>
</evidence>
<keyword evidence="5" id="KW-0547">Nucleotide-binding</keyword>
<dbReference type="AlphaFoldDB" id="A0A151AT47"/>
<evidence type="ECO:0000256" key="8">
    <source>
        <dbReference type="ARBA" id="ARBA00023136"/>
    </source>
</evidence>
<evidence type="ECO:0000256" key="6">
    <source>
        <dbReference type="ARBA" id="ARBA00022840"/>
    </source>
</evidence>
<evidence type="ECO:0000256" key="4">
    <source>
        <dbReference type="ARBA" id="ARBA00022475"/>
    </source>
</evidence>
<dbReference type="InterPro" id="IPR015856">
    <property type="entry name" value="ABC_transpr_CbiO/EcfA_su"/>
</dbReference>
<evidence type="ECO:0000256" key="1">
    <source>
        <dbReference type="ARBA" id="ARBA00004202"/>
    </source>
</evidence>
<dbReference type="GO" id="GO:0016887">
    <property type="term" value="F:ATP hydrolysis activity"/>
    <property type="evidence" value="ECO:0007669"/>
    <property type="project" value="InterPro"/>
</dbReference>